<feature type="region of interest" description="Disordered" evidence="3">
    <location>
        <begin position="475"/>
        <end position="495"/>
    </location>
</feature>
<dbReference type="PANTHER" id="PTHR46572">
    <property type="entry name" value="RHO1 GDP-GTP EXCHANGE PROTEIN 1-RELATED"/>
    <property type="match status" value="1"/>
</dbReference>
<evidence type="ECO:0000256" key="1">
    <source>
        <dbReference type="ARBA" id="ARBA00022553"/>
    </source>
</evidence>
<dbReference type="InterPro" id="IPR052233">
    <property type="entry name" value="Rho-type_GEFs"/>
</dbReference>
<keyword evidence="2" id="KW-0344">Guanine-nucleotide releasing factor</keyword>
<feature type="compositionally biased region" description="Low complexity" evidence="3">
    <location>
        <begin position="532"/>
        <end position="545"/>
    </location>
</feature>
<evidence type="ECO:0000256" key="3">
    <source>
        <dbReference type="SAM" id="MobiDB-lite"/>
    </source>
</evidence>
<dbReference type="Pfam" id="PF15405">
    <property type="entry name" value="PH_5"/>
    <property type="match status" value="1"/>
</dbReference>
<feature type="region of interest" description="Disordered" evidence="3">
    <location>
        <begin position="1"/>
        <end position="36"/>
    </location>
</feature>
<dbReference type="InterPro" id="IPR000219">
    <property type="entry name" value="DH_dom"/>
</dbReference>
<feature type="domain" description="CNH" evidence="6">
    <location>
        <begin position="1384"/>
        <end position="1685"/>
    </location>
</feature>
<gene>
    <name evidence="7" type="ORF">M011DRAFT_527721</name>
</gene>
<protein>
    <recommendedName>
        <fullName evidence="9">Rho1 guanine nucleotide exchange factor 3</fullName>
    </recommendedName>
</protein>
<feature type="region of interest" description="Disordered" evidence="3">
    <location>
        <begin position="605"/>
        <end position="759"/>
    </location>
</feature>
<feature type="compositionally biased region" description="Polar residues" evidence="3">
    <location>
        <begin position="287"/>
        <end position="318"/>
    </location>
</feature>
<accession>A0A6A6V686</accession>
<organism evidence="7 8">
    <name type="scientific">Sporormia fimetaria CBS 119925</name>
    <dbReference type="NCBI Taxonomy" id="1340428"/>
    <lineage>
        <taxon>Eukaryota</taxon>
        <taxon>Fungi</taxon>
        <taxon>Dikarya</taxon>
        <taxon>Ascomycota</taxon>
        <taxon>Pezizomycotina</taxon>
        <taxon>Dothideomycetes</taxon>
        <taxon>Pleosporomycetidae</taxon>
        <taxon>Pleosporales</taxon>
        <taxon>Sporormiaceae</taxon>
        <taxon>Sporormia</taxon>
    </lineage>
</organism>
<dbReference type="PROSITE" id="PS50010">
    <property type="entry name" value="DH_2"/>
    <property type="match status" value="1"/>
</dbReference>
<feature type="region of interest" description="Disordered" evidence="3">
    <location>
        <begin position="1237"/>
        <end position="1275"/>
    </location>
</feature>
<dbReference type="SMART" id="SM00325">
    <property type="entry name" value="RhoGEF"/>
    <property type="match status" value="1"/>
</dbReference>
<feature type="compositionally biased region" description="Low complexity" evidence="3">
    <location>
        <begin position="243"/>
        <end position="253"/>
    </location>
</feature>
<dbReference type="InterPro" id="IPR041675">
    <property type="entry name" value="PH_5"/>
</dbReference>
<feature type="region of interest" description="Disordered" evidence="3">
    <location>
        <begin position="159"/>
        <end position="185"/>
    </location>
</feature>
<evidence type="ECO:0000313" key="7">
    <source>
        <dbReference type="EMBL" id="KAF2745553.1"/>
    </source>
</evidence>
<dbReference type="SUPFAM" id="SSF48065">
    <property type="entry name" value="DBL homology domain (DH-domain)"/>
    <property type="match status" value="1"/>
</dbReference>
<feature type="compositionally biased region" description="Pro residues" evidence="3">
    <location>
        <begin position="272"/>
        <end position="283"/>
    </location>
</feature>
<evidence type="ECO:0000259" key="4">
    <source>
        <dbReference type="PROSITE" id="PS50003"/>
    </source>
</evidence>
<keyword evidence="1" id="KW-0597">Phosphoprotein</keyword>
<dbReference type="CDD" id="cd00160">
    <property type="entry name" value="RhoGEF"/>
    <property type="match status" value="1"/>
</dbReference>
<dbReference type="OrthoDB" id="660555at2759"/>
<name>A0A6A6V686_9PLEO</name>
<dbReference type="Proteomes" id="UP000799440">
    <property type="component" value="Unassembled WGS sequence"/>
</dbReference>
<feature type="compositionally biased region" description="Low complexity" evidence="3">
    <location>
        <begin position="1251"/>
        <end position="1268"/>
    </location>
</feature>
<evidence type="ECO:0000259" key="6">
    <source>
        <dbReference type="PROSITE" id="PS50219"/>
    </source>
</evidence>
<feature type="compositionally biased region" description="Polar residues" evidence="3">
    <location>
        <begin position="634"/>
        <end position="657"/>
    </location>
</feature>
<evidence type="ECO:0000313" key="8">
    <source>
        <dbReference type="Proteomes" id="UP000799440"/>
    </source>
</evidence>
<feature type="region of interest" description="Disordered" evidence="3">
    <location>
        <begin position="231"/>
        <end position="440"/>
    </location>
</feature>
<dbReference type="PROSITE" id="PS50003">
    <property type="entry name" value="PH_DOMAIN"/>
    <property type="match status" value="1"/>
</dbReference>
<dbReference type="PANTHER" id="PTHR46572:SF1">
    <property type="entry name" value="RHO1 GUANINE NUCLEOTIDE EXCHANGE FACTOR TUS1"/>
    <property type="match status" value="1"/>
</dbReference>
<dbReference type="SUPFAM" id="SSF50729">
    <property type="entry name" value="PH domain-like"/>
    <property type="match status" value="1"/>
</dbReference>
<feature type="domain" description="PH" evidence="4">
    <location>
        <begin position="1143"/>
        <end position="1319"/>
    </location>
</feature>
<dbReference type="InterPro" id="IPR035899">
    <property type="entry name" value="DBL_dom_sf"/>
</dbReference>
<evidence type="ECO:0008006" key="9">
    <source>
        <dbReference type="Google" id="ProtNLM"/>
    </source>
</evidence>
<dbReference type="Gene3D" id="1.20.900.10">
    <property type="entry name" value="Dbl homology (DH) domain"/>
    <property type="match status" value="1"/>
</dbReference>
<dbReference type="Pfam" id="PF00780">
    <property type="entry name" value="CNH"/>
    <property type="match status" value="1"/>
</dbReference>
<feature type="compositionally biased region" description="Low complexity" evidence="3">
    <location>
        <begin position="658"/>
        <end position="687"/>
    </location>
</feature>
<reference evidence="7" key="1">
    <citation type="journal article" date="2020" name="Stud. Mycol.">
        <title>101 Dothideomycetes genomes: a test case for predicting lifestyles and emergence of pathogens.</title>
        <authorList>
            <person name="Haridas S."/>
            <person name="Albert R."/>
            <person name="Binder M."/>
            <person name="Bloem J."/>
            <person name="Labutti K."/>
            <person name="Salamov A."/>
            <person name="Andreopoulos B."/>
            <person name="Baker S."/>
            <person name="Barry K."/>
            <person name="Bills G."/>
            <person name="Bluhm B."/>
            <person name="Cannon C."/>
            <person name="Castanera R."/>
            <person name="Culley D."/>
            <person name="Daum C."/>
            <person name="Ezra D."/>
            <person name="Gonzalez J."/>
            <person name="Henrissat B."/>
            <person name="Kuo A."/>
            <person name="Liang C."/>
            <person name="Lipzen A."/>
            <person name="Lutzoni F."/>
            <person name="Magnuson J."/>
            <person name="Mondo S."/>
            <person name="Nolan M."/>
            <person name="Ohm R."/>
            <person name="Pangilinan J."/>
            <person name="Park H.-J."/>
            <person name="Ramirez L."/>
            <person name="Alfaro M."/>
            <person name="Sun H."/>
            <person name="Tritt A."/>
            <person name="Yoshinaga Y."/>
            <person name="Zwiers L.-H."/>
            <person name="Turgeon B."/>
            <person name="Goodwin S."/>
            <person name="Spatafora J."/>
            <person name="Crous P."/>
            <person name="Grigoriev I."/>
        </authorList>
    </citation>
    <scope>NUCLEOTIDE SEQUENCE</scope>
    <source>
        <strain evidence="7">CBS 119925</strain>
    </source>
</reference>
<dbReference type="InterPro" id="IPR001849">
    <property type="entry name" value="PH_domain"/>
</dbReference>
<dbReference type="GO" id="GO:0005085">
    <property type="term" value="F:guanyl-nucleotide exchange factor activity"/>
    <property type="evidence" value="ECO:0007669"/>
    <property type="project" value="UniProtKB-KW"/>
</dbReference>
<sequence>MIDVGELCPGKTEPCTRLTTTQEHTPTGSLTTPPPSFDPEADVAGDSGWYTSCASHAARETTATSLVSDEAALARVRSMTLDRMSYYGNGQSYYNPNIPHSNPGAYPASYGAAPNAEDGVDDTSNYGYPAMAARRNSTALRQNDELFMGDTTAAAAPPASYNSGYSYQTPIAQGPPPPQPQYNPQQYSSPVLAQPNPQAYGGVNRTFPSPTHQPYNPALYADTNLNRASIAGHPYGFSPTSPPTASYPSPAIPQHTQFGRTASVQGARPSYTSPPPPPLPIPPEGAQSPNQDWGGYSAQQFSTAASPTPYYQPSSESSHAPLPSPSAYEPRYSTYSNPLPPTPTAPQAPPHRSPQRQDTVGRRPLPPPPPQEAEDEYYTGNNGDTYRQDDLFAQVENLASGGAAGYPPSSQTAYSNGNPINGERTVPYPLENTFPTSDDSDVEAAAGLAALRMAEEAEEADEARRRSGSVGLFNYSSLQTPQMPSGNMSSVAEEASDSDYVPVDVGLYGGNFDPHFHYGGAANQLVPAANNHESGSHPVSSSGSLRRSEATSDGYDPIHPFPSFRTNARVDTFGTGGLEEPSERRRSYDEGDEVVLMDHSTAIAGEPPDMFYHPGMSTNRPLPPPPATPSSRTGYNHQSTSSSGSFEYWRNSRSSRGSYSTDTQTLSSTSTLLSSTSTLVPRSTSLLQHSHTPPAIPLPRSKTDAEQNHRPRHVNRNTYYGGLGDSDGNTPTPSSGDAAPIDLPTLPAGKRFNPSKLSSTDFKKCAEPWALSSIVSWLKTMTEGEQDLKEGPITEGLIQLFTHKVPNMNIADAETLSSRVVEDMYSAGVLVHEEEWLKFSNESLTGVIYQLTGSGCYASMLHNENISGRCYSHHCQRTLKKLDLQQAGAPRSDDWATFYKLKKEDIESHDKKEVDRQNILHEIVQGEENYMERLDVLRNLYRDRLMASQPHIIAPKKINKFIKDVFGRVDAVRAANADHLLPQMKYRQQEQGPWVVGFSDIFREWIRKAKQAYIEYAAAFPYATFLVRHEADKNILFRTFLDEVQRHKLANRLSWDTYLKAPITRLQHYGLLLNTVLKKSVLDNEEKRNLQVAIEEIKAVTIECDARVAEMSRKVDLSDLQAKLVLRPGMQGVELNLDHLGRELIHRGDLQRMGDNRFRWVDTHALLFDHYLVLAKIVPFREADGVTKTEKYDVSRLPIPMDLLTLESEDDDPVIKSKGLAAVTAAAPRVADARFTRVASSSPSPGVLQHTQTSTSLGSTNTGSSGKTAVNSAPGDLPKDEKILYPFRIKHLGKETYTLFAPTAQARAEWCDKLIIAKTRHAAALFAQNAEPFRLRVMADAAFAYESTLPSQKSITIKGTPLDRSIEEVEKLFANAGRPVPICRARVNCATAFQQPYGAQMVAVGTDIGVYISDYNNPRGWTKAIAIARVTQIAVLEQFTLMLLISDKSLIAYHLDAVCPVGGAAVANDSARRAPQKLSGARDVGFFATGNMKDRTLVFYKKRENISSTFKVLEPIYQKSTQPRRLFRSGRTELFREYDEFYIPTECYGINLFHSSLAVSTSKGFEVLTLDKKQPWSVPDLKQSHVMTIASRLQNQDPLGMFRLSDQEFLLCYEECAVYVNKHGDISRSVIMEFVGKAKSAALYGPYVLLFDPDFVEIRNAQNGRLRQVIAGRDVKCLDDGLSGGSAGQRTIKLALQHPQLERVQIVVELVLNEGLKE</sequence>
<dbReference type="InterPro" id="IPR001180">
    <property type="entry name" value="CNH_dom"/>
</dbReference>
<dbReference type="EMBL" id="MU006582">
    <property type="protein sequence ID" value="KAF2745553.1"/>
    <property type="molecule type" value="Genomic_DNA"/>
</dbReference>
<dbReference type="InterPro" id="IPR057283">
    <property type="entry name" value="RGF3_WH"/>
</dbReference>
<proteinExistence type="predicted"/>
<feature type="region of interest" description="Disordered" evidence="3">
    <location>
        <begin position="528"/>
        <end position="590"/>
    </location>
</feature>
<feature type="compositionally biased region" description="Polar residues" evidence="3">
    <location>
        <begin position="475"/>
        <end position="490"/>
    </location>
</feature>
<evidence type="ECO:0000259" key="5">
    <source>
        <dbReference type="PROSITE" id="PS50010"/>
    </source>
</evidence>
<feature type="domain" description="DH" evidence="5">
    <location>
        <begin position="915"/>
        <end position="1107"/>
    </location>
</feature>
<dbReference type="SMART" id="SM00233">
    <property type="entry name" value="PH"/>
    <property type="match status" value="1"/>
</dbReference>
<keyword evidence="8" id="KW-1185">Reference proteome</keyword>
<feature type="compositionally biased region" description="Pro residues" evidence="3">
    <location>
        <begin position="338"/>
        <end position="352"/>
    </location>
</feature>
<dbReference type="Pfam" id="PF23582">
    <property type="entry name" value="WHD_RGF3"/>
    <property type="match status" value="1"/>
</dbReference>
<feature type="compositionally biased region" description="Polar residues" evidence="3">
    <location>
        <begin position="408"/>
        <end position="419"/>
    </location>
</feature>
<evidence type="ECO:0000256" key="2">
    <source>
        <dbReference type="ARBA" id="ARBA00022658"/>
    </source>
</evidence>
<dbReference type="SMART" id="SM00036">
    <property type="entry name" value="CNH"/>
    <property type="match status" value="1"/>
</dbReference>
<feature type="compositionally biased region" description="Polar residues" evidence="3">
    <location>
        <begin position="254"/>
        <end position="264"/>
    </location>
</feature>
<dbReference type="InterPro" id="IPR011993">
    <property type="entry name" value="PH-like_dom_sf"/>
</dbReference>
<dbReference type="Gene3D" id="2.30.29.30">
    <property type="entry name" value="Pleckstrin-homology domain (PH domain)/Phosphotyrosine-binding domain (PTB)"/>
    <property type="match status" value="1"/>
</dbReference>
<dbReference type="PROSITE" id="PS50219">
    <property type="entry name" value="CNH"/>
    <property type="match status" value="1"/>
</dbReference>
<dbReference type="Pfam" id="PF00621">
    <property type="entry name" value="RhoGEF"/>
    <property type="match status" value="1"/>
</dbReference>